<dbReference type="SUPFAM" id="SSF50494">
    <property type="entry name" value="Trypsin-like serine proteases"/>
    <property type="match status" value="1"/>
</dbReference>
<gene>
    <name evidence="4" type="ordered locus">Nmul_D2825</name>
</gene>
<dbReference type="InterPro" id="IPR009003">
    <property type="entry name" value="Peptidase_S1_PA"/>
</dbReference>
<reference evidence="5" key="1">
    <citation type="submission" date="2005-08" db="EMBL/GenBank/DDBJ databases">
        <title>Complete sequence of plasmid 3 of Nitrosospira multiformis ATCC 25196.</title>
        <authorList>
            <person name="Hammon N."/>
            <person name="Israni S."/>
            <person name="Pitluck S."/>
            <person name="Chain P."/>
            <person name="Malfatti S."/>
            <person name="Shin M."/>
            <person name="Vergez L."/>
            <person name="Schmutz J."/>
            <person name="Larimer F."/>
            <person name="Land M."/>
            <person name="Hauser L."/>
            <person name="Kyrpides N."/>
            <person name="Lykidis A."/>
            <person name="Richardson P."/>
        </authorList>
    </citation>
    <scope>NUCLEOTIDE SEQUENCE [LARGE SCALE GENOMIC DNA]</scope>
    <source>
        <strain evidence="5">ATCC 25196 / NCIMB 11849 / C 71</strain>
        <plasmid evidence="5">pNITMU3</plasmid>
    </source>
</reference>
<evidence type="ECO:0000313" key="5">
    <source>
        <dbReference type="Proteomes" id="UP000002718"/>
    </source>
</evidence>
<keyword evidence="4" id="KW-0614">Plasmid</keyword>
<dbReference type="AlphaFoldDB" id="Q2Y564"/>
<proteinExistence type="inferred from homology"/>
<keyword evidence="2" id="KW-1015">Disulfide bond</keyword>
<dbReference type="PANTHER" id="PTHR24276:SF98">
    <property type="entry name" value="FI18310P1-RELATED"/>
    <property type="match status" value="1"/>
</dbReference>
<reference evidence="4 5" key="2">
    <citation type="journal article" date="2008" name="Appl. Environ. Microbiol.">
        <title>Complete genome sequence of Nitrosospira multiformis, an ammonia-oxidizing bacterium from the soil environment.</title>
        <authorList>
            <person name="Norton J.M."/>
            <person name="Klotz M.G."/>
            <person name="Stein L.Y."/>
            <person name="Arp D.J."/>
            <person name="Bottomley P.J."/>
            <person name="Chain P.S."/>
            <person name="Hauser L.J."/>
            <person name="Land M.L."/>
            <person name="Larimer F.W."/>
            <person name="Shin M.W."/>
            <person name="Starkenburg S.R."/>
        </authorList>
    </citation>
    <scope>NUCLEOTIDE SEQUENCE [LARGE SCALE GENOMIC DNA]</scope>
    <source>
        <strain evidence="5">ATCC 25196 / NCIMB 11849 / C 71</strain>
        <plasmid evidence="5">pNITMU3</plasmid>
    </source>
</reference>
<dbReference type="InterPro" id="IPR001254">
    <property type="entry name" value="Trypsin_dom"/>
</dbReference>
<evidence type="ECO:0000313" key="4">
    <source>
        <dbReference type="EMBL" id="ABB76112.1"/>
    </source>
</evidence>
<dbReference type="HOGENOM" id="CLU_885164_0_0_4"/>
<dbReference type="InterPro" id="IPR001314">
    <property type="entry name" value="Peptidase_S1A"/>
</dbReference>
<dbReference type="Pfam" id="PF00089">
    <property type="entry name" value="Trypsin"/>
    <property type="match status" value="1"/>
</dbReference>
<dbReference type="KEGG" id="nmu:Nmul_D2825"/>
<comment type="similarity">
    <text evidence="1">Belongs to the peptidase S1 family.</text>
</comment>
<dbReference type="PROSITE" id="PS50240">
    <property type="entry name" value="TRYPSIN_DOM"/>
    <property type="match status" value="1"/>
</dbReference>
<dbReference type="GO" id="GO:0006508">
    <property type="term" value="P:proteolysis"/>
    <property type="evidence" value="ECO:0007669"/>
    <property type="project" value="InterPro"/>
</dbReference>
<dbReference type="InterPro" id="IPR050430">
    <property type="entry name" value="Peptidase_S1"/>
</dbReference>
<accession>Q2Y564</accession>
<dbReference type="PROSITE" id="PS00134">
    <property type="entry name" value="TRYPSIN_HIS"/>
    <property type="match status" value="1"/>
</dbReference>
<dbReference type="Proteomes" id="UP000002718">
    <property type="component" value="Plasmid 3"/>
</dbReference>
<evidence type="ECO:0000256" key="2">
    <source>
        <dbReference type="ARBA" id="ARBA00023157"/>
    </source>
</evidence>
<feature type="domain" description="Peptidase S1" evidence="3">
    <location>
        <begin position="71"/>
        <end position="307"/>
    </location>
</feature>
<evidence type="ECO:0000259" key="3">
    <source>
        <dbReference type="PROSITE" id="PS50240"/>
    </source>
</evidence>
<dbReference type="EMBL" id="CP000106">
    <property type="protein sequence ID" value="ABB76112.1"/>
    <property type="molecule type" value="Genomic_DNA"/>
</dbReference>
<dbReference type="SMART" id="SM00020">
    <property type="entry name" value="Tryp_SPc"/>
    <property type="match status" value="1"/>
</dbReference>
<geneLocation type="plasmid" evidence="5">
    <name>pNITMU3</name>
</geneLocation>
<dbReference type="InterPro" id="IPR018114">
    <property type="entry name" value="TRYPSIN_HIS"/>
</dbReference>
<organism evidence="4 5">
    <name type="scientific">Nitrosospira multiformis (strain ATCC 25196 / NCIMB 11849 / C 71)</name>
    <dbReference type="NCBI Taxonomy" id="323848"/>
    <lineage>
        <taxon>Bacteria</taxon>
        <taxon>Pseudomonadati</taxon>
        <taxon>Pseudomonadota</taxon>
        <taxon>Betaproteobacteria</taxon>
        <taxon>Nitrosomonadales</taxon>
        <taxon>Nitrosomonadaceae</taxon>
        <taxon>Nitrosospira</taxon>
    </lineage>
</organism>
<sequence length="314" mass="33681">MENKMNQRFGCTSAGCTGKEESFDPMEAHRRLADKFNALGSLLTSYMNEAPLDRALRNNHAIQLALATARIIGGTPVSKGEYKDCCLIGESLPNGIVQWNCTGVLVHPQIVLTAAHCHQPPRVTASVVALSCESMNHLKDAEVIPAKISVAHPKYLQTGLHDISVIILKKPATTPPCPLATTNELKSSQQLSLVGFGNSDVYSTRGFGEKRHVQVDIIGIRKDPNDDLDALEIKYGFESDVEILAGGLGFDSCNGDSGGPAYIDLGPQRKVAALTSRAFRGASKPCGDGGIYTRTDVELDFISHVAGSYSISLN</sequence>
<evidence type="ECO:0000256" key="1">
    <source>
        <dbReference type="ARBA" id="ARBA00007664"/>
    </source>
</evidence>
<name>Q2Y564_NITMU</name>
<keyword evidence="5" id="KW-1185">Reference proteome</keyword>
<dbReference type="PANTHER" id="PTHR24276">
    <property type="entry name" value="POLYSERASE-RELATED"/>
    <property type="match status" value="1"/>
</dbReference>
<dbReference type="PRINTS" id="PR00722">
    <property type="entry name" value="CHYMOTRYPSIN"/>
</dbReference>
<dbReference type="InterPro" id="IPR043504">
    <property type="entry name" value="Peptidase_S1_PA_chymotrypsin"/>
</dbReference>
<dbReference type="eggNOG" id="COG5640">
    <property type="taxonomic scope" value="Bacteria"/>
</dbReference>
<dbReference type="GO" id="GO:0004252">
    <property type="term" value="F:serine-type endopeptidase activity"/>
    <property type="evidence" value="ECO:0007669"/>
    <property type="project" value="InterPro"/>
</dbReference>
<dbReference type="Gene3D" id="2.40.10.10">
    <property type="entry name" value="Trypsin-like serine proteases"/>
    <property type="match status" value="1"/>
</dbReference>
<protein>
    <submittedName>
        <fullName evidence="4">Peptidase S1 and S6, chymotrypsin/Hap</fullName>
    </submittedName>
</protein>